<proteinExistence type="predicted"/>
<evidence type="ECO:0000313" key="1">
    <source>
        <dbReference type="EMBL" id="SFF11009.1"/>
    </source>
</evidence>
<sequence>MSGMYFFEEKHDITLIDRLICQLFTLSLRQNLGAFYAKNKKHSYYSTR</sequence>
<dbReference type="Proteomes" id="UP000183129">
    <property type="component" value="Unassembled WGS sequence"/>
</dbReference>
<dbReference type="AlphaFoldDB" id="A0A1I2G1J6"/>
<gene>
    <name evidence="1" type="ORF">SAMN03003324_02430</name>
</gene>
<protein>
    <submittedName>
        <fullName evidence="1">Uncharacterized protein</fullName>
    </submittedName>
</protein>
<dbReference type="STRING" id="34086.SAMN04488084_104257"/>
<accession>A0A1I2G1J6</accession>
<organism evidence="1 2">
    <name type="scientific">Pedobacter antarcticus</name>
    <dbReference type="NCBI Taxonomy" id="34086"/>
    <lineage>
        <taxon>Bacteria</taxon>
        <taxon>Pseudomonadati</taxon>
        <taxon>Bacteroidota</taxon>
        <taxon>Sphingobacteriia</taxon>
        <taxon>Sphingobacteriales</taxon>
        <taxon>Sphingobacteriaceae</taxon>
        <taxon>Pedobacter</taxon>
    </lineage>
</organism>
<evidence type="ECO:0000313" key="2">
    <source>
        <dbReference type="Proteomes" id="UP000183129"/>
    </source>
</evidence>
<reference evidence="1 2" key="1">
    <citation type="submission" date="2016-10" db="EMBL/GenBank/DDBJ databases">
        <authorList>
            <person name="de Groot N.N."/>
        </authorList>
    </citation>
    <scope>NUCLEOTIDE SEQUENCE [LARGE SCALE GENOMIC DNA]</scope>
    <source>
        <strain evidence="1 2">ATCC 51969</strain>
    </source>
</reference>
<dbReference type="EMBL" id="FONS01000005">
    <property type="protein sequence ID" value="SFF11009.1"/>
    <property type="molecule type" value="Genomic_DNA"/>
</dbReference>
<name>A0A1I2G1J6_9SPHI</name>